<protein>
    <recommendedName>
        <fullName evidence="3">Lipoprotein</fullName>
    </recommendedName>
</protein>
<evidence type="ECO:0008006" key="3">
    <source>
        <dbReference type="Google" id="ProtNLM"/>
    </source>
</evidence>
<accession>A0ABX7GWH8</accession>
<organism evidence="1 2">
    <name type="scientific">Dyella caseinilytica</name>
    <dbReference type="NCBI Taxonomy" id="1849581"/>
    <lineage>
        <taxon>Bacteria</taxon>
        <taxon>Pseudomonadati</taxon>
        <taxon>Pseudomonadota</taxon>
        <taxon>Gammaproteobacteria</taxon>
        <taxon>Lysobacterales</taxon>
        <taxon>Rhodanobacteraceae</taxon>
        <taxon>Dyella</taxon>
    </lineage>
</organism>
<dbReference type="EMBL" id="CP064030">
    <property type="protein sequence ID" value="QRN54767.1"/>
    <property type="molecule type" value="Genomic_DNA"/>
</dbReference>
<dbReference type="Proteomes" id="UP000663181">
    <property type="component" value="Chromosome"/>
</dbReference>
<gene>
    <name evidence="1" type="ORF">ISN74_05270</name>
</gene>
<proteinExistence type="predicted"/>
<dbReference type="PROSITE" id="PS51257">
    <property type="entry name" value="PROKAR_LIPOPROTEIN"/>
    <property type="match status" value="1"/>
</dbReference>
<sequence>MTMRTRALLATVMLLAGCSTDPSISVIHRVARGSTVAVVAFQDCTIANQTDCDGSGATAGSIFVRVLSQKQNLHAISLPRPVGPKAPFSDDAAVAYAKAKGYRYVLNGEVQDYHRTGHLALHSDRAGVSVRVLNTSNGQAVVTYTYQEDSKTHLSSPDDMLEDMAKQLATSIVAESKRQHQGDFLIYKGNGGG</sequence>
<evidence type="ECO:0000313" key="1">
    <source>
        <dbReference type="EMBL" id="QRN54767.1"/>
    </source>
</evidence>
<name>A0ABX7GWH8_9GAMM</name>
<reference evidence="1 2" key="1">
    <citation type="submission" date="2020-10" db="EMBL/GenBank/DDBJ databases">
        <title>Phylogeny of dyella-like bacteria.</title>
        <authorList>
            <person name="Fu J."/>
        </authorList>
    </citation>
    <scope>NUCLEOTIDE SEQUENCE [LARGE SCALE GENOMIC DNA]</scope>
    <source>
        <strain evidence="1 2">DHOB09</strain>
    </source>
</reference>
<evidence type="ECO:0000313" key="2">
    <source>
        <dbReference type="Proteomes" id="UP000663181"/>
    </source>
</evidence>
<dbReference type="RefSeq" id="WP_188798056.1">
    <property type="nucleotide sequence ID" value="NZ_BMIZ01000001.1"/>
</dbReference>
<keyword evidence="2" id="KW-1185">Reference proteome</keyword>